<name>A0A9P0CI53_9CUCU</name>
<organism evidence="1 2">
    <name type="scientific">Psylliodes chrysocephalus</name>
    <dbReference type="NCBI Taxonomy" id="3402493"/>
    <lineage>
        <taxon>Eukaryota</taxon>
        <taxon>Metazoa</taxon>
        <taxon>Ecdysozoa</taxon>
        <taxon>Arthropoda</taxon>
        <taxon>Hexapoda</taxon>
        <taxon>Insecta</taxon>
        <taxon>Pterygota</taxon>
        <taxon>Neoptera</taxon>
        <taxon>Endopterygota</taxon>
        <taxon>Coleoptera</taxon>
        <taxon>Polyphaga</taxon>
        <taxon>Cucujiformia</taxon>
        <taxon>Chrysomeloidea</taxon>
        <taxon>Chrysomelidae</taxon>
        <taxon>Galerucinae</taxon>
        <taxon>Alticini</taxon>
        <taxon>Psylliodes</taxon>
    </lineage>
</organism>
<reference evidence="1" key="1">
    <citation type="submission" date="2022-01" db="EMBL/GenBank/DDBJ databases">
        <authorList>
            <person name="King R."/>
        </authorList>
    </citation>
    <scope>NUCLEOTIDE SEQUENCE</scope>
</reference>
<keyword evidence="2" id="KW-1185">Reference proteome</keyword>
<dbReference type="EMBL" id="OV651824">
    <property type="protein sequence ID" value="CAH1101821.1"/>
    <property type="molecule type" value="Genomic_DNA"/>
</dbReference>
<proteinExistence type="predicted"/>
<dbReference type="AlphaFoldDB" id="A0A9P0CI53"/>
<sequence>MIKISIAIIGGMAEVQILSLRDCTYLSDLSQHFLNEVFKRYGLYSKIHVIFYIYINGSLKSSERIRRQRTTDPIHYHFDGKTNIQNTNLKKLMSHTSTKEDISHYFLHNIIVSGNKHNKKVVSSFKNTVVSTK</sequence>
<protein>
    <submittedName>
        <fullName evidence="1">Uncharacterized protein</fullName>
    </submittedName>
</protein>
<evidence type="ECO:0000313" key="1">
    <source>
        <dbReference type="EMBL" id="CAH1101821.1"/>
    </source>
</evidence>
<dbReference type="OrthoDB" id="5949854at2759"/>
<gene>
    <name evidence="1" type="ORF">PSYICH_LOCUS3239</name>
</gene>
<dbReference type="Proteomes" id="UP001153636">
    <property type="component" value="Chromosome 12"/>
</dbReference>
<accession>A0A9P0CI53</accession>
<evidence type="ECO:0000313" key="2">
    <source>
        <dbReference type="Proteomes" id="UP001153636"/>
    </source>
</evidence>